<dbReference type="InterPro" id="IPR006626">
    <property type="entry name" value="PbH1"/>
</dbReference>
<evidence type="ECO:0000313" key="2">
    <source>
        <dbReference type="EMBL" id="ABE34248.1"/>
    </source>
</evidence>
<accession>Q13NU1</accession>
<dbReference type="EMBL" id="CP000271">
    <property type="protein sequence ID" value="ABE34248.1"/>
    <property type="molecule type" value="Genomic_DNA"/>
</dbReference>
<gene>
    <name evidence="2" type="ORF">Bxe_B1718</name>
</gene>
<dbReference type="STRING" id="266265.Bxe_B1718"/>
<dbReference type="InterPro" id="IPR039448">
    <property type="entry name" value="Beta_helix"/>
</dbReference>
<reference evidence="2 3" key="1">
    <citation type="journal article" date="2006" name="Proc. Natl. Acad. Sci. U.S.A.">
        <title>Burkholderia xenovorans LB400 harbors a multi-replicon, 9.73-Mbp genome shaped for versatility.</title>
        <authorList>
            <person name="Chain P.S."/>
            <person name="Denef V.J."/>
            <person name="Konstantinidis K.T."/>
            <person name="Vergez L.M."/>
            <person name="Agullo L."/>
            <person name="Reyes V.L."/>
            <person name="Hauser L."/>
            <person name="Cordova M."/>
            <person name="Gomez L."/>
            <person name="Gonzalez M."/>
            <person name="Land M."/>
            <person name="Lao V."/>
            <person name="Larimer F."/>
            <person name="LiPuma J.J."/>
            <person name="Mahenthiralingam E."/>
            <person name="Malfatti S.A."/>
            <person name="Marx C.J."/>
            <person name="Parnell J.J."/>
            <person name="Ramette A."/>
            <person name="Richardson P."/>
            <person name="Seeger M."/>
            <person name="Smith D."/>
            <person name="Spilker T."/>
            <person name="Sul W.J."/>
            <person name="Tsoi T.V."/>
            <person name="Ulrich L.E."/>
            <person name="Zhulin I.B."/>
            <person name="Tiedje J.M."/>
        </authorList>
    </citation>
    <scope>NUCLEOTIDE SEQUENCE [LARGE SCALE GENOMIC DNA]</scope>
    <source>
        <strain evidence="2 3">LB400</strain>
    </source>
</reference>
<feature type="domain" description="Right handed beta helix" evidence="1">
    <location>
        <begin position="136"/>
        <end position="234"/>
    </location>
</feature>
<dbReference type="OrthoDB" id="9122580at2"/>
<keyword evidence="3" id="KW-1185">Reference proteome</keyword>
<dbReference type="KEGG" id="bxb:DR64_7025"/>
<dbReference type="Pfam" id="PF13229">
    <property type="entry name" value="Beta_helix"/>
    <property type="match status" value="1"/>
</dbReference>
<evidence type="ECO:0000259" key="1">
    <source>
        <dbReference type="Pfam" id="PF13229"/>
    </source>
</evidence>
<dbReference type="Proteomes" id="UP000001817">
    <property type="component" value="Chromosome 2"/>
</dbReference>
<dbReference type="Gene3D" id="2.160.20.10">
    <property type="entry name" value="Single-stranded right-handed beta-helix, Pectin lyase-like"/>
    <property type="match status" value="1"/>
</dbReference>
<dbReference type="InterPro" id="IPR012334">
    <property type="entry name" value="Pectin_lyas_fold"/>
</dbReference>
<organism evidence="2 3">
    <name type="scientific">Paraburkholderia xenovorans (strain LB400)</name>
    <dbReference type="NCBI Taxonomy" id="266265"/>
    <lineage>
        <taxon>Bacteria</taxon>
        <taxon>Pseudomonadati</taxon>
        <taxon>Pseudomonadota</taxon>
        <taxon>Betaproteobacteria</taxon>
        <taxon>Burkholderiales</taxon>
        <taxon>Burkholderiaceae</taxon>
        <taxon>Paraburkholderia</taxon>
    </lineage>
</organism>
<dbReference type="InterPro" id="IPR011050">
    <property type="entry name" value="Pectin_lyase_fold/virulence"/>
</dbReference>
<proteinExistence type="predicted"/>
<name>Q13NU1_PARXL</name>
<evidence type="ECO:0000313" key="3">
    <source>
        <dbReference type="Proteomes" id="UP000001817"/>
    </source>
</evidence>
<dbReference type="SUPFAM" id="SSF51126">
    <property type="entry name" value="Pectin lyase-like"/>
    <property type="match status" value="1"/>
</dbReference>
<sequence>MKRVDRLEKRRSIVKLILGGMSFSLPSLGRPAASGVAVSSGIAPANGTKISVRIDGTGANGNGIDDDTDYFTRALRSNVTVIAGKGKVYRVKPLVFIDLKNATLDLNGSTLLVDRPTPTGPSPSGLTFKSSSRLGGCQNLHVRNGKIAYVSAPSTRIDNNFAIYVEGARGIEISGVEIDGSWSAGIWVQKSTNIYIHDNDVHHTKADGITCQGCGANIRIISNRVRFPGDDCVAVTWFTGNEESYVGNSLGEKYSSNVKIANNICEDGAARGIFLGGVSGGEVCFNRISRTDAIGILLARDTVDRFSEFFYANGVNNSNLNVDIHHNSLNQCAIASNSRYAEVGGIWISERNRGIRVMNNVLNKCNNIHFYCAGNAEIYQNKSFSPQWIAGGRVRKEQMLGRGSHVVTGANSASKAWNFGRIYENELIGDCYYAIWIGPGSLSRQWQVARNRIFVSTGTSRSANLLSTEPGQKDVASVTAWIRSDNPGRVSVEDNVVQDLRDAPTPDK</sequence>
<protein>
    <recommendedName>
        <fullName evidence="1">Right handed beta helix domain-containing protein</fullName>
    </recommendedName>
</protein>
<dbReference type="AlphaFoldDB" id="Q13NU1"/>
<dbReference type="KEGG" id="bxe:Bxe_B1718"/>
<dbReference type="RefSeq" id="WP_011491590.1">
    <property type="nucleotide sequence ID" value="NC_007952.1"/>
</dbReference>
<dbReference type="SMART" id="SM00710">
    <property type="entry name" value="PbH1"/>
    <property type="match status" value="8"/>
</dbReference>
<dbReference type="PATRIC" id="fig|266265.5.peg.6026"/>